<gene>
    <name evidence="3" type="primary">UPK3B</name>
</gene>
<dbReference type="GO" id="GO:0016020">
    <property type="term" value="C:membrane"/>
    <property type="evidence" value="ECO:0007669"/>
    <property type="project" value="TreeGrafter"/>
</dbReference>
<keyword evidence="1" id="KW-1133">Transmembrane helix</keyword>
<keyword evidence="1" id="KW-0472">Membrane</keyword>
<accession>A0AAY4DG08</accession>
<feature type="transmembrane region" description="Helical" evidence="1">
    <location>
        <begin position="192"/>
        <end position="223"/>
    </location>
</feature>
<evidence type="ECO:0000313" key="4">
    <source>
        <dbReference type="Proteomes" id="UP000694580"/>
    </source>
</evidence>
<dbReference type="InterPro" id="IPR024831">
    <property type="entry name" value="Uroplakin-3"/>
</dbReference>
<keyword evidence="2" id="KW-0732">Signal</keyword>
<keyword evidence="1" id="KW-0812">Transmembrane</keyword>
<dbReference type="PANTHER" id="PTHR15446:SF2">
    <property type="entry name" value="UROPLAKIN-3B-LIKE PROTEIN 1-RELATED"/>
    <property type="match status" value="1"/>
</dbReference>
<proteinExistence type="predicted"/>
<evidence type="ECO:0000256" key="2">
    <source>
        <dbReference type="SAM" id="SignalP"/>
    </source>
</evidence>
<name>A0AAY4DG08_9TELE</name>
<sequence length="261" mass="27883">MDPASLALVLCLLVPAGEGQNVTVDYTPGLAAYDLAGRVTSDTAVLQTPQCVFDNTSCPLCDVWLVSALNASISTFDTDQTNSSILTLSPYPSAFASSSSRNYFLTRVAGRADLCSQPPALNFFQVGSEGSCSTTNCNGFLPVGSTVRFKYLLVDSMDSSPIRAESRWSDDVSLYSLKDPAAIDDSLAGRSAAMIVITAVLSVALGLLLLLLMAMLILAFCWADRKPVPVVGSLRVPQYSTHNLKNPEVHVNPSYEQEGKN</sequence>
<feature type="chain" id="PRO_5044229838" evidence="2">
    <location>
        <begin position="20"/>
        <end position="261"/>
    </location>
</feature>
<dbReference type="AlphaFoldDB" id="A0AAY4DG08"/>
<dbReference type="Proteomes" id="UP000694580">
    <property type="component" value="Unplaced"/>
</dbReference>
<evidence type="ECO:0000313" key="3">
    <source>
        <dbReference type="Ensembl" id="ENSDCDP00010044069.1"/>
    </source>
</evidence>
<dbReference type="RefSeq" id="XP_028823551.1">
    <property type="nucleotide sequence ID" value="XM_028967718.1"/>
</dbReference>
<organism evidence="3 4">
    <name type="scientific">Denticeps clupeoides</name>
    <name type="common">denticle herring</name>
    <dbReference type="NCBI Taxonomy" id="299321"/>
    <lineage>
        <taxon>Eukaryota</taxon>
        <taxon>Metazoa</taxon>
        <taxon>Chordata</taxon>
        <taxon>Craniata</taxon>
        <taxon>Vertebrata</taxon>
        <taxon>Euteleostomi</taxon>
        <taxon>Actinopterygii</taxon>
        <taxon>Neopterygii</taxon>
        <taxon>Teleostei</taxon>
        <taxon>Clupei</taxon>
        <taxon>Clupeiformes</taxon>
        <taxon>Denticipitoidei</taxon>
        <taxon>Denticipitidae</taxon>
        <taxon>Denticeps</taxon>
    </lineage>
</organism>
<keyword evidence="4" id="KW-1185">Reference proteome</keyword>
<reference evidence="3" key="1">
    <citation type="submission" date="2025-08" db="UniProtKB">
        <authorList>
            <consortium name="Ensembl"/>
        </authorList>
    </citation>
    <scope>IDENTIFICATION</scope>
</reference>
<dbReference type="PANTHER" id="PTHR15446">
    <property type="entry name" value="UROPLAKIN III"/>
    <property type="match status" value="1"/>
</dbReference>
<protein>
    <submittedName>
        <fullName evidence="3">Uncharacterized protein</fullName>
    </submittedName>
</protein>
<evidence type="ECO:0000256" key="1">
    <source>
        <dbReference type="SAM" id="Phobius"/>
    </source>
</evidence>
<reference evidence="3" key="2">
    <citation type="submission" date="2025-09" db="UniProtKB">
        <authorList>
            <consortium name="Ensembl"/>
        </authorList>
    </citation>
    <scope>IDENTIFICATION</scope>
</reference>
<dbReference type="GeneTree" id="ENSGT00940000153392"/>
<feature type="signal peptide" evidence="2">
    <location>
        <begin position="1"/>
        <end position="19"/>
    </location>
</feature>
<dbReference type="Ensembl" id="ENSDCDT00010054156.1">
    <property type="protein sequence ID" value="ENSDCDP00010044069.1"/>
    <property type="gene ID" value="ENSDCDG00010027353.1"/>
</dbReference>
<dbReference type="GeneID" id="114780428"/>